<dbReference type="RefSeq" id="WP_208244367.1">
    <property type="nucleotide sequence ID" value="NZ_JAGEPF010000016.1"/>
</dbReference>
<accession>A0ABS3RWC3</accession>
<proteinExistence type="predicted"/>
<dbReference type="Proteomes" id="UP000680206">
    <property type="component" value="Unassembled WGS sequence"/>
</dbReference>
<gene>
    <name evidence="2" type="ORF">J4709_25690</name>
</gene>
<feature type="region of interest" description="Disordered" evidence="1">
    <location>
        <begin position="98"/>
        <end position="130"/>
    </location>
</feature>
<reference evidence="2 3" key="1">
    <citation type="submission" date="2021-03" db="EMBL/GenBank/DDBJ databases">
        <title>Actinomadura violae sp. nov., isolated from lichen in Thailand.</title>
        <authorList>
            <person name="Kanchanasin P."/>
            <person name="Saeng-In P."/>
            <person name="Phongsopitanun W."/>
            <person name="Yuki M."/>
            <person name="Kudo T."/>
            <person name="Ohkuma M."/>
            <person name="Tanasupawat S."/>
        </authorList>
    </citation>
    <scope>NUCLEOTIDE SEQUENCE [LARGE SCALE GENOMIC DNA]</scope>
    <source>
        <strain evidence="2 3">LCR2-06</strain>
    </source>
</reference>
<evidence type="ECO:0000313" key="3">
    <source>
        <dbReference type="Proteomes" id="UP000680206"/>
    </source>
</evidence>
<dbReference type="EMBL" id="JAGEPF010000016">
    <property type="protein sequence ID" value="MBO2460982.1"/>
    <property type="molecule type" value="Genomic_DNA"/>
</dbReference>
<keyword evidence="3" id="KW-1185">Reference proteome</keyword>
<feature type="compositionally biased region" description="Basic residues" evidence="1">
    <location>
        <begin position="120"/>
        <end position="130"/>
    </location>
</feature>
<evidence type="ECO:0000313" key="2">
    <source>
        <dbReference type="EMBL" id="MBO2460982.1"/>
    </source>
</evidence>
<name>A0ABS3RWC3_9ACTN</name>
<comment type="caution">
    <text evidence="2">The sequence shown here is derived from an EMBL/GenBank/DDBJ whole genome shotgun (WGS) entry which is preliminary data.</text>
</comment>
<sequence>MEAHTHGPNGEIILVDDAPAEAAEAVAEVADAQVEVAKIEAKRDVDLARESTKAAEVYANEELAALRGRVQAMEAILETLAPPEPEPVPEAAPVIVEAPPAPVETEPEAPAPEPAEQKVPAKKKNRSWFG</sequence>
<protein>
    <submittedName>
        <fullName evidence="2">Uncharacterized protein</fullName>
    </submittedName>
</protein>
<organism evidence="2 3">
    <name type="scientific">Actinomadura violacea</name>
    <dbReference type="NCBI Taxonomy" id="2819934"/>
    <lineage>
        <taxon>Bacteria</taxon>
        <taxon>Bacillati</taxon>
        <taxon>Actinomycetota</taxon>
        <taxon>Actinomycetes</taxon>
        <taxon>Streptosporangiales</taxon>
        <taxon>Thermomonosporaceae</taxon>
        <taxon>Actinomadura</taxon>
    </lineage>
</organism>
<evidence type="ECO:0000256" key="1">
    <source>
        <dbReference type="SAM" id="MobiDB-lite"/>
    </source>
</evidence>